<gene>
    <name evidence="2" type="ORF">KTH64_00165</name>
</gene>
<dbReference type="PANTHER" id="PTHR35446">
    <property type="entry name" value="SI:CH211-175M2.5"/>
    <property type="match status" value="1"/>
</dbReference>
<name>A0AAW5R441_ACIJU</name>
<evidence type="ECO:0000259" key="1">
    <source>
        <dbReference type="Pfam" id="PF02627"/>
    </source>
</evidence>
<evidence type="ECO:0000313" key="2">
    <source>
        <dbReference type="EMBL" id="MCU4395419.1"/>
    </source>
</evidence>
<dbReference type="AlphaFoldDB" id="A0AAW5R441"/>
<sequence length="181" mass="20289">MQKLKMHTIDTAPQESRSLLQSSIDNFGWIPFQSAYMAESPNLLASYQFAHDSFSNSSLNEDERAIVWITTGKINRCEYTVQAHLWIALKKGVSPEILKTLIENPNDLTGKYSALYNFTHHVVLAQGQIANEAVTEVLKAGFNLQNVLDVILGVSQKTMSTLLNSIAQTKIESQFQLKETK</sequence>
<proteinExistence type="predicted"/>
<dbReference type="RefSeq" id="WP_151711543.1">
    <property type="nucleotide sequence ID" value="NZ_BKFZ01000062.1"/>
</dbReference>
<feature type="domain" description="Carboxymuconolactone decarboxylase-like" evidence="1">
    <location>
        <begin position="48"/>
        <end position="102"/>
    </location>
</feature>
<dbReference type="PANTHER" id="PTHR35446:SF3">
    <property type="entry name" value="CMD DOMAIN-CONTAINING PROTEIN"/>
    <property type="match status" value="1"/>
</dbReference>
<reference evidence="2" key="1">
    <citation type="submission" date="2021-06" db="EMBL/GenBank/DDBJ databases">
        <title>Propagation of a rapidly emergent carbapenem-resistant Acinetobacter baumannii lineage by various extra-hospital transmission networks.</title>
        <authorList>
            <person name="Calix J."/>
        </authorList>
    </citation>
    <scope>NUCLEOTIDE SEQUENCE</scope>
    <source>
        <strain evidence="2">WU_MDCI_Aw63</strain>
    </source>
</reference>
<dbReference type="SUPFAM" id="SSF69118">
    <property type="entry name" value="AhpD-like"/>
    <property type="match status" value="1"/>
</dbReference>
<organism evidence="2 3">
    <name type="scientific">Acinetobacter junii</name>
    <dbReference type="NCBI Taxonomy" id="40215"/>
    <lineage>
        <taxon>Bacteria</taxon>
        <taxon>Pseudomonadati</taxon>
        <taxon>Pseudomonadota</taxon>
        <taxon>Gammaproteobacteria</taxon>
        <taxon>Moraxellales</taxon>
        <taxon>Moraxellaceae</taxon>
        <taxon>Acinetobacter</taxon>
    </lineage>
</organism>
<protein>
    <submittedName>
        <fullName evidence="2">Carboxymuconolactone decarboxylase family protein</fullName>
    </submittedName>
</protein>
<dbReference type="Gene3D" id="1.20.1290.10">
    <property type="entry name" value="AhpD-like"/>
    <property type="match status" value="1"/>
</dbReference>
<dbReference type="GO" id="GO:0051920">
    <property type="term" value="F:peroxiredoxin activity"/>
    <property type="evidence" value="ECO:0007669"/>
    <property type="project" value="InterPro"/>
</dbReference>
<dbReference type="InterPro" id="IPR003779">
    <property type="entry name" value="CMD-like"/>
</dbReference>
<dbReference type="Pfam" id="PF02627">
    <property type="entry name" value="CMD"/>
    <property type="match status" value="1"/>
</dbReference>
<dbReference type="Proteomes" id="UP001208534">
    <property type="component" value="Unassembled WGS sequence"/>
</dbReference>
<accession>A0AAW5R441</accession>
<comment type="caution">
    <text evidence="2">The sequence shown here is derived from an EMBL/GenBank/DDBJ whole genome shotgun (WGS) entry which is preliminary data.</text>
</comment>
<dbReference type="EMBL" id="JAHPRE010000001">
    <property type="protein sequence ID" value="MCU4395419.1"/>
    <property type="molecule type" value="Genomic_DNA"/>
</dbReference>
<evidence type="ECO:0000313" key="3">
    <source>
        <dbReference type="Proteomes" id="UP001208534"/>
    </source>
</evidence>
<dbReference type="InterPro" id="IPR029032">
    <property type="entry name" value="AhpD-like"/>
</dbReference>